<dbReference type="HOGENOM" id="CLU_1434823_0_0_1"/>
<reference evidence="2 3" key="1">
    <citation type="submission" date="2014-04" db="EMBL/GenBank/DDBJ databases">
        <authorList>
            <consortium name="DOE Joint Genome Institute"/>
            <person name="Kuo A."/>
            <person name="Martino E."/>
            <person name="Perotto S."/>
            <person name="Kohler A."/>
            <person name="Nagy L.G."/>
            <person name="Floudas D."/>
            <person name="Copeland A."/>
            <person name="Barry K.W."/>
            <person name="Cichocki N."/>
            <person name="Veneault-Fourrey C."/>
            <person name="LaButti K."/>
            <person name="Lindquist E.A."/>
            <person name="Lipzen A."/>
            <person name="Lundell T."/>
            <person name="Morin E."/>
            <person name="Murat C."/>
            <person name="Sun H."/>
            <person name="Tunlid A."/>
            <person name="Henrissat B."/>
            <person name="Grigoriev I.V."/>
            <person name="Hibbett D.S."/>
            <person name="Martin F."/>
            <person name="Nordberg H.P."/>
            <person name="Cantor M.N."/>
            <person name="Hua S.X."/>
        </authorList>
    </citation>
    <scope>NUCLEOTIDE SEQUENCE [LARGE SCALE GENOMIC DNA]</scope>
    <source>
        <strain evidence="2 3">Zn</strain>
    </source>
</reference>
<dbReference type="Gene3D" id="3.40.50.150">
    <property type="entry name" value="Vaccinia Virus protein VP39"/>
    <property type="match status" value="1"/>
</dbReference>
<evidence type="ECO:0000259" key="1">
    <source>
        <dbReference type="Pfam" id="PF13847"/>
    </source>
</evidence>
<dbReference type="AlphaFoldDB" id="A0A0C3HG07"/>
<sequence length="189" mass="20756">MLESAPTLEERKPDQIEYLDRLATTDEGRLYKAQMLSLLNAQPGQRVVDLGCGPGTDLNVLVGAVTTSVCVIGIDNNANMINKARERTVHHPGVQVILGDAHALPLEDSSIDRIRTDRVLQHVLDPPQVLADMHRVLRPSARVVTGEPNWNTLAIDYPNVEVSRAYTRHITSKLIKSPNIGSKVDQAAD</sequence>
<dbReference type="Pfam" id="PF13847">
    <property type="entry name" value="Methyltransf_31"/>
    <property type="match status" value="1"/>
</dbReference>
<name>A0A0C3HG07_OIDMZ</name>
<dbReference type="STRING" id="913774.A0A0C3HG07"/>
<proteinExistence type="predicted"/>
<dbReference type="InParanoid" id="A0A0C3HG07"/>
<dbReference type="PANTHER" id="PTHR43861">
    <property type="entry name" value="TRANS-ACONITATE 2-METHYLTRANSFERASE-RELATED"/>
    <property type="match status" value="1"/>
</dbReference>
<protein>
    <recommendedName>
        <fullName evidence="1">Methyltransferase domain-containing protein</fullName>
    </recommendedName>
</protein>
<dbReference type="InterPro" id="IPR025714">
    <property type="entry name" value="Methyltranfer_dom"/>
</dbReference>
<dbReference type="PANTHER" id="PTHR43861:SF1">
    <property type="entry name" value="TRANS-ACONITATE 2-METHYLTRANSFERASE"/>
    <property type="match status" value="1"/>
</dbReference>
<dbReference type="CDD" id="cd02440">
    <property type="entry name" value="AdoMet_MTases"/>
    <property type="match status" value="1"/>
</dbReference>
<evidence type="ECO:0000313" key="2">
    <source>
        <dbReference type="EMBL" id="KIN07101.1"/>
    </source>
</evidence>
<keyword evidence="3" id="KW-1185">Reference proteome</keyword>
<evidence type="ECO:0000313" key="3">
    <source>
        <dbReference type="Proteomes" id="UP000054321"/>
    </source>
</evidence>
<dbReference type="SUPFAM" id="SSF53335">
    <property type="entry name" value="S-adenosyl-L-methionine-dependent methyltransferases"/>
    <property type="match status" value="1"/>
</dbReference>
<accession>A0A0C3HG07</accession>
<feature type="domain" description="Methyltransferase" evidence="1">
    <location>
        <begin position="43"/>
        <end position="149"/>
    </location>
</feature>
<reference evidence="3" key="2">
    <citation type="submission" date="2015-01" db="EMBL/GenBank/DDBJ databases">
        <title>Evolutionary Origins and Diversification of the Mycorrhizal Mutualists.</title>
        <authorList>
            <consortium name="DOE Joint Genome Institute"/>
            <consortium name="Mycorrhizal Genomics Consortium"/>
            <person name="Kohler A."/>
            <person name="Kuo A."/>
            <person name="Nagy L.G."/>
            <person name="Floudas D."/>
            <person name="Copeland A."/>
            <person name="Barry K.W."/>
            <person name="Cichocki N."/>
            <person name="Veneault-Fourrey C."/>
            <person name="LaButti K."/>
            <person name="Lindquist E.A."/>
            <person name="Lipzen A."/>
            <person name="Lundell T."/>
            <person name="Morin E."/>
            <person name="Murat C."/>
            <person name="Riley R."/>
            <person name="Ohm R."/>
            <person name="Sun H."/>
            <person name="Tunlid A."/>
            <person name="Henrissat B."/>
            <person name="Grigoriev I.V."/>
            <person name="Hibbett D.S."/>
            <person name="Martin F."/>
        </authorList>
    </citation>
    <scope>NUCLEOTIDE SEQUENCE [LARGE SCALE GENOMIC DNA]</scope>
    <source>
        <strain evidence="3">Zn</strain>
    </source>
</reference>
<gene>
    <name evidence="2" type="ORF">OIDMADRAFT_47006</name>
</gene>
<dbReference type="Proteomes" id="UP000054321">
    <property type="component" value="Unassembled WGS sequence"/>
</dbReference>
<organism evidence="2 3">
    <name type="scientific">Oidiodendron maius (strain Zn)</name>
    <dbReference type="NCBI Taxonomy" id="913774"/>
    <lineage>
        <taxon>Eukaryota</taxon>
        <taxon>Fungi</taxon>
        <taxon>Dikarya</taxon>
        <taxon>Ascomycota</taxon>
        <taxon>Pezizomycotina</taxon>
        <taxon>Leotiomycetes</taxon>
        <taxon>Leotiomycetes incertae sedis</taxon>
        <taxon>Myxotrichaceae</taxon>
        <taxon>Oidiodendron</taxon>
    </lineage>
</organism>
<dbReference type="OrthoDB" id="66144at2759"/>
<dbReference type="EMBL" id="KN832870">
    <property type="protein sequence ID" value="KIN07101.1"/>
    <property type="molecule type" value="Genomic_DNA"/>
</dbReference>
<dbReference type="InterPro" id="IPR029063">
    <property type="entry name" value="SAM-dependent_MTases_sf"/>
</dbReference>